<dbReference type="PANTHER" id="PTHR15852">
    <property type="entry name" value="PLASTID TRANSCRIPTIONALLY ACTIVE PROTEIN"/>
    <property type="match status" value="1"/>
</dbReference>
<protein>
    <recommendedName>
        <fullName evidence="2">Chaperone protein DnaJ</fullName>
    </recommendedName>
</protein>
<evidence type="ECO:0008006" key="2">
    <source>
        <dbReference type="Google" id="ProtNLM"/>
    </source>
</evidence>
<dbReference type="EMBL" id="PP542043">
    <property type="protein sequence ID" value="XDO02217.1"/>
    <property type="molecule type" value="Genomic_DNA"/>
</dbReference>
<name>A0AB39JC41_9VIRU</name>
<sequence>MKVNKILFFIITILKANSYNIDRLLKVKRLNQNIELYKSIDECNIDQIETCSHLCDSCKGEKKILCECCHGTGFLMIGSEMIGTGNNCTYCSGKGQIECNKCKGTGYIAKWIM</sequence>
<dbReference type="InterPro" id="IPR036410">
    <property type="entry name" value="HSP_DnaJ_Cys-rich_dom_sf"/>
</dbReference>
<reference evidence="1" key="1">
    <citation type="submission" date="2024-03" db="EMBL/GenBank/DDBJ databases">
        <title>Eukaryotic viruses encode the ribosomal protein eL40.</title>
        <authorList>
            <person name="Thomy J."/>
            <person name="Schvarcz C.R."/>
            <person name="McBeain K.A."/>
            <person name="Edwards K.F."/>
            <person name="Steward G.F."/>
        </authorList>
    </citation>
    <scope>NUCLEOTIDE SEQUENCE</scope>
    <source>
        <strain evidence="1">FloV-SA2</strain>
    </source>
</reference>
<gene>
    <name evidence="1" type="ORF">FloV-SA2_00399</name>
</gene>
<organism evidence="1">
    <name type="scientific">Florenciella sp. virus SA2</name>
    <dbReference type="NCBI Taxonomy" id="3240092"/>
    <lineage>
        <taxon>Viruses</taxon>
    </lineage>
</organism>
<dbReference type="PANTHER" id="PTHR15852:SF54">
    <property type="entry name" value="PROTEIN SSUH2 HOMOLOG"/>
    <property type="match status" value="1"/>
</dbReference>
<dbReference type="SUPFAM" id="SSF57938">
    <property type="entry name" value="DnaJ/Hsp40 cysteine-rich domain"/>
    <property type="match status" value="1"/>
</dbReference>
<proteinExistence type="predicted"/>
<evidence type="ECO:0000313" key="1">
    <source>
        <dbReference type="EMBL" id="XDO02217.1"/>
    </source>
</evidence>
<accession>A0AB39JC41</accession>